<gene>
    <name evidence="4" type="ORF">TWF481_001590</name>
</gene>
<dbReference type="InterPro" id="IPR032675">
    <property type="entry name" value="LRR_dom_sf"/>
</dbReference>
<dbReference type="SMART" id="SM00256">
    <property type="entry name" value="FBOX"/>
    <property type="match status" value="1"/>
</dbReference>
<dbReference type="EMBL" id="JAVHJL010000010">
    <property type="protein sequence ID" value="KAK6496593.1"/>
    <property type="molecule type" value="Genomic_DNA"/>
</dbReference>
<evidence type="ECO:0000256" key="2">
    <source>
        <dbReference type="ARBA" id="ARBA00022803"/>
    </source>
</evidence>
<dbReference type="GO" id="GO:0051879">
    <property type="term" value="F:Hsp90 protein binding"/>
    <property type="evidence" value="ECO:0007669"/>
    <property type="project" value="TreeGrafter"/>
</dbReference>
<evidence type="ECO:0000313" key="5">
    <source>
        <dbReference type="Proteomes" id="UP001370758"/>
    </source>
</evidence>
<dbReference type="SUPFAM" id="SSF48452">
    <property type="entry name" value="TPR-like"/>
    <property type="match status" value="1"/>
</dbReference>
<evidence type="ECO:0000256" key="1">
    <source>
        <dbReference type="ARBA" id="ARBA00022737"/>
    </source>
</evidence>
<dbReference type="InterPro" id="IPR011990">
    <property type="entry name" value="TPR-like_helical_dom_sf"/>
</dbReference>
<dbReference type="Pfam" id="PF12937">
    <property type="entry name" value="F-box-like"/>
    <property type="match status" value="1"/>
</dbReference>
<dbReference type="PANTHER" id="PTHR22904:SF523">
    <property type="entry name" value="STRESS-INDUCED-PHOSPHOPROTEIN 1"/>
    <property type="match status" value="1"/>
</dbReference>
<reference evidence="4 5" key="1">
    <citation type="submission" date="2023-08" db="EMBL/GenBank/DDBJ databases">
        <authorList>
            <person name="Palmer J.M."/>
        </authorList>
    </citation>
    <scope>NUCLEOTIDE SEQUENCE [LARGE SCALE GENOMIC DNA]</scope>
    <source>
        <strain evidence="4 5">TWF481</strain>
    </source>
</reference>
<dbReference type="SUPFAM" id="SSF52047">
    <property type="entry name" value="RNI-like"/>
    <property type="match status" value="1"/>
</dbReference>
<dbReference type="Proteomes" id="UP001370758">
    <property type="component" value="Unassembled WGS sequence"/>
</dbReference>
<dbReference type="SUPFAM" id="SSF81383">
    <property type="entry name" value="F-box domain"/>
    <property type="match status" value="1"/>
</dbReference>
<dbReference type="InterPro" id="IPR001810">
    <property type="entry name" value="F-box_dom"/>
</dbReference>
<comment type="caution">
    <text evidence="4">The sequence shown here is derived from an EMBL/GenBank/DDBJ whole genome shotgun (WGS) entry which is preliminary data.</text>
</comment>
<sequence length="591" mass="66558">MRFESSNVQLEAAEKLQAEATAAIRKGNYNVAIEKLSEAIDMQPPILMGLLDTRAALYDKTEKLKLALKDAKTMMGHEKANPKGYLRAGKVLHRLDKADLAIEIYKLGIKHAEPSDPQLPRLKEILEKAQEKQNRVMKAAAKKVYDPMEVLPLELLEMVLGHLHFQNIVAMQRVSKTWQRVISSSARFWTTLDFSRARKPISKTALKSCISKSKYTLTKAVLNRIHNYNDTTLIDMVSICKDLEYMRIMDGLVGSSLTRAMQLTRSLKTLVLHCQIPFTTLEGMLNPEAPLEHLECLNLGQTKRSQELSFGKKEPCTSLKRLLVNFADLEAASVKRMVHLGSLLELLPNIQELQLNKVQINLEILDFTPLENLETFVCRNSNLAAVDIRYPPSLKVLDVAGTKFIGHNTTENQETLPSLKMLNVTRSNLPKEALLELVPPYENQLTHLRIGWANNIRFEDVLENYLRSKSLDGLEELSVEGDYEYNNRSVRELYSLPSLKKLNLSSTSVNGSGVYQLISTGECRGSIKEVIMNGVDRVSADLVKFASDKGVRIVQVPEGGREWQLMQGENSGPFLRPSGPEERFAGGRAWF</sequence>
<dbReference type="AlphaFoldDB" id="A0AAV9VVA3"/>
<dbReference type="Gene3D" id="3.80.10.10">
    <property type="entry name" value="Ribonuclease Inhibitor"/>
    <property type="match status" value="1"/>
</dbReference>
<evidence type="ECO:0000259" key="3">
    <source>
        <dbReference type="PROSITE" id="PS50181"/>
    </source>
</evidence>
<accession>A0AAV9VVA3</accession>
<dbReference type="PROSITE" id="PS50181">
    <property type="entry name" value="FBOX"/>
    <property type="match status" value="1"/>
</dbReference>
<dbReference type="CDD" id="cd09917">
    <property type="entry name" value="F-box_SF"/>
    <property type="match status" value="1"/>
</dbReference>
<feature type="domain" description="F-box" evidence="3">
    <location>
        <begin position="145"/>
        <end position="192"/>
    </location>
</feature>
<dbReference type="Gene3D" id="1.25.40.10">
    <property type="entry name" value="Tetratricopeptide repeat domain"/>
    <property type="match status" value="1"/>
</dbReference>
<proteinExistence type="predicted"/>
<keyword evidence="5" id="KW-1185">Reference proteome</keyword>
<name>A0AAV9VVA3_9PEZI</name>
<organism evidence="4 5">
    <name type="scientific">Arthrobotrys musiformis</name>
    <dbReference type="NCBI Taxonomy" id="47236"/>
    <lineage>
        <taxon>Eukaryota</taxon>
        <taxon>Fungi</taxon>
        <taxon>Dikarya</taxon>
        <taxon>Ascomycota</taxon>
        <taxon>Pezizomycotina</taxon>
        <taxon>Orbiliomycetes</taxon>
        <taxon>Orbiliales</taxon>
        <taxon>Orbiliaceae</taxon>
        <taxon>Arthrobotrys</taxon>
    </lineage>
</organism>
<keyword evidence="2" id="KW-0802">TPR repeat</keyword>
<dbReference type="Gene3D" id="1.20.1280.50">
    <property type="match status" value="1"/>
</dbReference>
<keyword evidence="1" id="KW-0677">Repeat</keyword>
<dbReference type="InterPro" id="IPR036047">
    <property type="entry name" value="F-box-like_dom_sf"/>
</dbReference>
<dbReference type="PANTHER" id="PTHR22904">
    <property type="entry name" value="TPR REPEAT CONTAINING PROTEIN"/>
    <property type="match status" value="1"/>
</dbReference>
<evidence type="ECO:0000313" key="4">
    <source>
        <dbReference type="EMBL" id="KAK6496593.1"/>
    </source>
</evidence>
<protein>
    <recommendedName>
        <fullName evidence="3">F-box domain-containing protein</fullName>
    </recommendedName>
</protein>